<protein>
    <submittedName>
        <fullName evidence="2">Uncharacterized protein</fullName>
    </submittedName>
</protein>
<reference evidence="2" key="2">
    <citation type="submission" date="2022-06" db="UniProtKB">
        <authorList>
            <consortium name="EnsemblMetazoa"/>
        </authorList>
    </citation>
    <scope>IDENTIFICATION</scope>
    <source>
        <strain evidence="2">DF5081</strain>
    </source>
</reference>
<dbReference type="AlphaFoldDB" id="A0A8R1EFB2"/>
<accession>A0A8R1EFB2</accession>
<name>A0A8R1EFB2_CAEJA</name>
<dbReference type="EnsemblMetazoa" id="CJA33696.1">
    <property type="protein sequence ID" value="CJA33696.1"/>
    <property type="gene ID" value="WBGene00209543"/>
</dbReference>
<dbReference type="Proteomes" id="UP000005237">
    <property type="component" value="Unassembled WGS sequence"/>
</dbReference>
<keyword evidence="1" id="KW-0472">Membrane</keyword>
<keyword evidence="1" id="KW-1133">Transmembrane helix</keyword>
<organism evidence="2 3">
    <name type="scientific">Caenorhabditis japonica</name>
    <dbReference type="NCBI Taxonomy" id="281687"/>
    <lineage>
        <taxon>Eukaryota</taxon>
        <taxon>Metazoa</taxon>
        <taxon>Ecdysozoa</taxon>
        <taxon>Nematoda</taxon>
        <taxon>Chromadorea</taxon>
        <taxon>Rhabditida</taxon>
        <taxon>Rhabditina</taxon>
        <taxon>Rhabditomorpha</taxon>
        <taxon>Rhabditoidea</taxon>
        <taxon>Rhabditidae</taxon>
        <taxon>Peloderinae</taxon>
        <taxon>Caenorhabditis</taxon>
    </lineage>
</organism>
<evidence type="ECO:0000256" key="1">
    <source>
        <dbReference type="SAM" id="Phobius"/>
    </source>
</evidence>
<proteinExistence type="predicted"/>
<sequence length="85" mass="9348">MAVSHRIFQIDIPDPHLAPIRRSAQGTQEEWQVVLWLTAGILTAGALIFTVFASGEVQPWAKLTAEEGHEMAPLREGEKIELATA</sequence>
<evidence type="ECO:0000313" key="2">
    <source>
        <dbReference type="EnsemblMetazoa" id="CJA33696.1"/>
    </source>
</evidence>
<feature type="transmembrane region" description="Helical" evidence="1">
    <location>
        <begin position="33"/>
        <end position="53"/>
    </location>
</feature>
<keyword evidence="1" id="KW-0812">Transmembrane</keyword>
<evidence type="ECO:0000313" key="3">
    <source>
        <dbReference type="Proteomes" id="UP000005237"/>
    </source>
</evidence>
<keyword evidence="3" id="KW-1185">Reference proteome</keyword>
<reference evidence="3" key="1">
    <citation type="submission" date="2010-08" db="EMBL/GenBank/DDBJ databases">
        <authorList>
            <consortium name="Caenorhabditis japonica Sequencing Consortium"/>
            <person name="Wilson R.K."/>
        </authorList>
    </citation>
    <scope>NUCLEOTIDE SEQUENCE [LARGE SCALE GENOMIC DNA]</scope>
    <source>
        <strain evidence="3">DF5081</strain>
    </source>
</reference>